<protein>
    <recommendedName>
        <fullName evidence="5">Tn7-like transposition protein D</fullName>
    </recommendedName>
</protein>
<feature type="domain" description="TniQ" evidence="1">
    <location>
        <begin position="4"/>
        <end position="161"/>
    </location>
</feature>
<dbReference type="Pfam" id="PF06527">
    <property type="entry name" value="TniQ"/>
    <property type="match status" value="1"/>
</dbReference>
<name>A0A7V9Z911_9BACL</name>
<comment type="caution">
    <text evidence="3">The sequence shown here is derived from an EMBL/GenBank/DDBJ whole genome shotgun (WGS) entry which is preliminary data.</text>
</comment>
<dbReference type="AlphaFoldDB" id="A0A7V9Z911"/>
<organism evidence="3 4">
    <name type="scientific">Thermaerobacillus caldiproteolyticus</name>
    <dbReference type="NCBI Taxonomy" id="247480"/>
    <lineage>
        <taxon>Bacteria</taxon>
        <taxon>Bacillati</taxon>
        <taxon>Bacillota</taxon>
        <taxon>Bacilli</taxon>
        <taxon>Bacillales</taxon>
        <taxon>Anoxybacillaceae</taxon>
        <taxon>Thermaerobacillus</taxon>
    </lineage>
</organism>
<gene>
    <name evidence="3" type="ORF">HNR31_003077</name>
</gene>
<dbReference type="InterPro" id="IPR032750">
    <property type="entry name" value="TnsD_C"/>
</dbReference>
<dbReference type="Proteomes" id="UP000523087">
    <property type="component" value="Unassembled WGS sequence"/>
</dbReference>
<reference evidence="3 4" key="1">
    <citation type="submission" date="2020-07" db="EMBL/GenBank/DDBJ databases">
        <title>Genomic Encyclopedia of Type Strains, Phase IV (KMG-IV): sequencing the most valuable type-strain genomes for metagenomic binning, comparative biology and taxonomic classification.</title>
        <authorList>
            <person name="Goeker M."/>
        </authorList>
    </citation>
    <scope>NUCLEOTIDE SEQUENCE [LARGE SCALE GENOMIC DNA]</scope>
    <source>
        <strain evidence="3 4">DSM 15730</strain>
    </source>
</reference>
<evidence type="ECO:0000313" key="4">
    <source>
        <dbReference type="Proteomes" id="UP000523087"/>
    </source>
</evidence>
<evidence type="ECO:0000259" key="1">
    <source>
        <dbReference type="Pfam" id="PF06527"/>
    </source>
</evidence>
<evidence type="ECO:0000313" key="3">
    <source>
        <dbReference type="EMBL" id="MBA2876282.1"/>
    </source>
</evidence>
<dbReference type="InterPro" id="IPR009492">
    <property type="entry name" value="TniQ"/>
</dbReference>
<evidence type="ECO:0000259" key="2">
    <source>
        <dbReference type="Pfam" id="PF15978"/>
    </source>
</evidence>
<feature type="domain" description="Transposon Tn7 transposition protein TnsD C-terminal" evidence="2">
    <location>
        <begin position="205"/>
        <end position="557"/>
    </location>
</feature>
<dbReference type="EMBL" id="JACDUT010000011">
    <property type="protein sequence ID" value="MBA2876282.1"/>
    <property type="molecule type" value="Genomic_DNA"/>
</dbReference>
<keyword evidence="4" id="KW-1185">Reference proteome</keyword>
<proteinExistence type="predicted"/>
<accession>A0A7V9Z911</accession>
<sequence>MLSYFPTLYNDELLYSWFARYHIHSSNISPKQTMKDLYGKTNIVAVPDLPTNLNVVYEKLRHFQVPDVAQWIKKHTLFRYYTTFATSEIKHKVYRAMESGEHSGAIHMMTGIMANAIKEWTYFRFCPRCFQEDIETIGESYWKVSHQLPGVYMCLKHNQYLCDSSVPFRGKNKHEFIAASPSNCIRLGVKKVFLERTERFFQILAEQSVKLIQGDFHFTWEGIQSSYRYLLQRHGYATINGKVNQQLLAEQFTLFYGEEFLEAMQSSVDILSESCWLKSITRKHRKSFHPIRHLLLIYFLGEEIDTFYQYAHKEYKPFGEGPYFCLNPAAKHYKQRVIPNVKTTICTDTRRPVGTFECTCGFIYSRRGPDKSEQDLYKIGRIKQYGQVWLDKLHRMIHVEKLSYYAAAKELQCDIMTVIKYANKGKPIITDNKLDELELVKSKKQKEWMKLLKQHPNKSVTQIRSIEPALYAWLYRHDREWLKKHSPKQPNRQSSHLKINWSERDEEVLKEVKLVIKKLKSADKPIYINKSRIGKEIRKLSLLEKHLDKLPKTKEYILQQIETREQFQIRRVRWACHYLFSKNESVMEWKVKRLAGLKGNVAEKVQQAINDEIIKYQQLRVEGDIGGKNQTMAL</sequence>
<evidence type="ECO:0008006" key="5">
    <source>
        <dbReference type="Google" id="ProtNLM"/>
    </source>
</evidence>
<dbReference type="Pfam" id="PF15978">
    <property type="entry name" value="TnsD"/>
    <property type="match status" value="1"/>
</dbReference>
<dbReference type="RefSeq" id="WP_181557006.1">
    <property type="nucleotide sequence ID" value="NZ_JACDUT010000011.1"/>
</dbReference>